<dbReference type="PANTHER" id="PTHR45738">
    <property type="entry name" value="POLYPHOSPHOINOSITIDE PHOSPHATASE"/>
    <property type="match status" value="1"/>
</dbReference>
<feature type="region of interest" description="Disordered" evidence="4">
    <location>
        <begin position="1619"/>
        <end position="1673"/>
    </location>
</feature>
<organism evidence="6">
    <name type="scientific">Cladocopium goreaui</name>
    <dbReference type="NCBI Taxonomy" id="2562237"/>
    <lineage>
        <taxon>Eukaryota</taxon>
        <taxon>Sar</taxon>
        <taxon>Alveolata</taxon>
        <taxon>Dinophyceae</taxon>
        <taxon>Suessiales</taxon>
        <taxon>Symbiodiniaceae</taxon>
        <taxon>Cladocopium</taxon>
    </lineage>
</organism>
<evidence type="ECO:0000313" key="6">
    <source>
        <dbReference type="EMBL" id="CAI4009452.1"/>
    </source>
</evidence>
<accession>A0A9P1DHB7</accession>
<evidence type="ECO:0000259" key="5">
    <source>
        <dbReference type="PROSITE" id="PS50275"/>
    </source>
</evidence>
<reference evidence="7" key="2">
    <citation type="submission" date="2024-04" db="EMBL/GenBank/DDBJ databases">
        <authorList>
            <person name="Chen Y."/>
            <person name="Shah S."/>
            <person name="Dougan E. K."/>
            <person name="Thang M."/>
            <person name="Chan C."/>
        </authorList>
    </citation>
    <scope>NUCLEOTIDE SEQUENCE [LARGE SCALE GENOMIC DNA]</scope>
</reference>
<dbReference type="EMBL" id="CAMXCT030004535">
    <property type="protein sequence ID" value="CAL4796764.1"/>
    <property type="molecule type" value="Genomic_DNA"/>
</dbReference>
<proteinExistence type="predicted"/>
<dbReference type="Proteomes" id="UP001152797">
    <property type="component" value="Unassembled WGS sequence"/>
</dbReference>
<dbReference type="EMBL" id="CAMXCT010004535">
    <property type="protein sequence ID" value="CAI4009452.1"/>
    <property type="molecule type" value="Genomic_DNA"/>
</dbReference>
<dbReference type="OrthoDB" id="405996at2759"/>
<dbReference type="InterPro" id="IPR041698">
    <property type="entry name" value="Methyltransf_25"/>
</dbReference>
<feature type="domain" description="SAC" evidence="5">
    <location>
        <begin position="1084"/>
        <end position="1153"/>
    </location>
</feature>
<dbReference type="InterPro" id="IPR043573">
    <property type="entry name" value="Fig4-like"/>
</dbReference>
<keyword evidence="3" id="KW-0472">Membrane</keyword>
<evidence type="ECO:0000313" key="7">
    <source>
        <dbReference type="EMBL" id="CAL1162827.1"/>
    </source>
</evidence>
<feature type="region of interest" description="Disordered" evidence="4">
    <location>
        <begin position="1731"/>
        <end position="1769"/>
    </location>
</feature>
<dbReference type="Pfam" id="PF13649">
    <property type="entry name" value="Methyltransf_25"/>
    <property type="match status" value="1"/>
</dbReference>
<evidence type="ECO:0000313" key="9">
    <source>
        <dbReference type="Proteomes" id="UP001152797"/>
    </source>
</evidence>
<feature type="region of interest" description="Disordered" evidence="4">
    <location>
        <begin position="1313"/>
        <end position="1338"/>
    </location>
</feature>
<keyword evidence="2" id="KW-0378">Hydrolase</keyword>
<dbReference type="SUPFAM" id="SSF53335">
    <property type="entry name" value="S-adenosyl-L-methionine-dependent methyltransferases"/>
    <property type="match status" value="1"/>
</dbReference>
<feature type="region of interest" description="Disordered" evidence="4">
    <location>
        <begin position="336"/>
        <end position="356"/>
    </location>
</feature>
<dbReference type="PANTHER" id="PTHR45738:SF5">
    <property type="entry name" value="POLYPHOSPHOINOSITIDE PHOSPHATASE"/>
    <property type="match status" value="1"/>
</dbReference>
<comment type="caution">
    <text evidence="6">The sequence shown here is derived from an EMBL/GenBank/DDBJ whole genome shotgun (WGS) entry which is preliminary data.</text>
</comment>
<evidence type="ECO:0000313" key="8">
    <source>
        <dbReference type="EMBL" id="CAL4796764.1"/>
    </source>
</evidence>
<feature type="compositionally biased region" description="Low complexity" evidence="4">
    <location>
        <begin position="1631"/>
        <end position="1644"/>
    </location>
</feature>
<evidence type="ECO:0000256" key="4">
    <source>
        <dbReference type="SAM" id="MobiDB-lite"/>
    </source>
</evidence>
<feature type="compositionally biased region" description="Polar residues" evidence="4">
    <location>
        <begin position="1468"/>
        <end position="1481"/>
    </location>
</feature>
<evidence type="ECO:0000256" key="2">
    <source>
        <dbReference type="ARBA" id="ARBA00022801"/>
    </source>
</evidence>
<feature type="region of interest" description="Disordered" evidence="4">
    <location>
        <begin position="1449"/>
        <end position="1520"/>
    </location>
</feature>
<protein>
    <submittedName>
        <fullName evidence="8">SAC domain-containing protein</fullName>
    </submittedName>
</protein>
<dbReference type="InterPro" id="IPR029063">
    <property type="entry name" value="SAM-dependent_MTases_sf"/>
</dbReference>
<dbReference type="InterPro" id="IPR002013">
    <property type="entry name" value="SAC_dom"/>
</dbReference>
<dbReference type="CDD" id="cd02440">
    <property type="entry name" value="AdoMet_MTases"/>
    <property type="match status" value="1"/>
</dbReference>
<name>A0A9P1DHB7_9DINO</name>
<feature type="compositionally biased region" description="Basic and acidic residues" evidence="4">
    <location>
        <begin position="1584"/>
        <end position="1597"/>
    </location>
</feature>
<keyword evidence="9" id="KW-1185">Reference proteome</keyword>
<evidence type="ECO:0000256" key="1">
    <source>
        <dbReference type="ARBA" id="ARBA00004308"/>
    </source>
</evidence>
<dbReference type="GO" id="GO:0012505">
    <property type="term" value="C:endomembrane system"/>
    <property type="evidence" value="ECO:0007669"/>
    <property type="project" value="UniProtKB-SubCell"/>
</dbReference>
<comment type="subcellular location">
    <subcellularLocation>
        <location evidence="1">Endomembrane system</location>
    </subcellularLocation>
</comment>
<feature type="region of interest" description="Disordered" evidence="4">
    <location>
        <begin position="1382"/>
        <end position="1403"/>
    </location>
</feature>
<sequence>MSGTDGPAQAGDPLSGAPSTLTKKVILDNGGNLTYETARKSMRLLGSKFFQDLQQSGKTLMPKKTYDAYHADDNDESVMVTYQEQEGEGDEEAIFQMLADSGDEDAIYVNDFEDQIVEAIQDHAELAQCFVSYQEARARVRERARSSFLDEDDKVMEVVDEIPPEAKDWEEDTTIMPTEQIDTSYLDQKLQSEINPELTMAKNPQTSSAEVLQHPPEVGTLREWGQYVLPEGKHRGKTFSEAFKDQNYVFQLRNRKAVSQWVKSFQMYSRARVQADYIQSQKLQEQGIPVTVEMLNQNDVKLCPTQIKNDQSPARSDAESQAWVKIKEVKPSKIETGKKRTTCASGSEAPNLPMSTEPNAEKVQQLKVNIALLQRELARETQGLGDGEKLIHQEMALKIAEVEVFSAKNALGQVRGFSPEQAVLGKAKALPGSLMADSQAAAHSLLDSETPDGIQFREDMARTIQRGPEGTIEVPQINSQCRNFVDLSAGSPAQDQTEQTAPQVAVPEVPMSTTNSQPDGEMFPPDLVSNGYTPTSPDGSVQGDGVVENPMVDGEDKEAHEIPVPDDSEDSWFGDDVTVVSVDEGFWEIGFGDGPELGLDAGCDVSVCENPELGEWLLMATAIGLQKDEQCGLLGGAYVRADAPLLWYRTLKQTLESLGFVVSPFDGCVFSLVTKDHHGKPKVRGCLGLHVDDGIGGGDEYFREVIGRLRRKYEFGAYNEGEFEFCGVRYFQWDDGSIEMTQDSYIQRIHPIEIPRSRRQNPQSPLSSVEVQQLRQICGSLQYASVHTRPDVAAKVGELQTAVTKGKIEHLITANRVLYEAKSHPVSLMIVPIKEQQVTFCTFSDASFETGKGQSTRQGTIIFSTDGRLEENVKTVVCPIAWSSKKIPRVVRSTLSAEAVALGSTLDRLSWIRVFWEWMKNPAIDWSEPSAVLRLAPRSVVATDCKSVYDLSTKTSTPACAETGGRADFIGGQRNWVSQVAVVISVDLELIRQYLKEAEELGVEDEVESFEVRLSKHFESAIERMNRELPPEHRILYRPFDMKNHAKSNSAIDEVFSRLAESVVSRVGFFHTKMGLQGTPEKLQTGVVRTNCVDCLDRTNVLQFFVGLEVLKQQLTAMSWLPEPKMDFECQAVLVLSELYDVMGDHLALQYAGSVAHKKYQLLGSSRPRMIPTSQELLTSIHRHYNNSFTDREKQACLNLFLGLYQPAKHPQMEKLDCDNWLHHKILKDDYTPGEWWVEPLQNYKNNMAPLMCKGGEYQVDLAPDLQKWFRQVHKVHKYTYFEKLLANVEATFTFVQVNTGVRPLRVTGVYKNRTKPETKSKEKSIEEERGPPPLSPKVKEAYRAYADSHQVIRGTQFDESVLRPIFQPVRIESEEGYRLPESMKKRQVKRSRSPGSPLHQRQTAVARALFKDMRSLLDKYYEKHKSTCKSRQDTQEQKLSAKLRRMREKTMNAQRMSLDSKDPSAPSMHSVNVQESSQAQGGAPVAHPVSPVPKSQFVPPKRSQSRTMPGHQNAPLTSLQSGKQSLSLCRYCDSFFQAEAQPQISADPIKAKYGPKMARICPRHHHRAEKLIEFLKHSPSSVRADESRTRKDRPDIPDSSQGIAINVSGARLDRPWDWLKTPKREVRQPSRAGAKASSRAGSKNRQELQNRSVATPSGPAQSTEKESTRQSASAAGVNLDLLWIYIFPHEPPDKANADDLGLPRWYMDLTAATPVVAQESPQPVIQTRSLTRAEEVSRQGRKTRRNSFTNLNAHVRTPSADLLGSSPRAEGPGNVGRSIFGGNMQQVLDELAHIEGQKLRESSLPKYAEQDYWERRYQADVNRPEGSTEWYMSWDVLKPHLFDGGLLGAFALRPPGQVLELGCGHSSLVPGLAEAGFSAIAADFSPTAIRMAADPSLIGPMEFAALDVRTIPFRSGIFDAVIDKGCFDALKPEDSSKMLLEACRLLAPGGLFLCVSNNEALVRSRARKLPGWRQAAGTPVPIPDLDDEVQVPGFETSRCQCSDAGATSLDPAEKLKELDLKLNLRPQPKQLGPPIRQQHFRCFAWPIVMINGHEDSEAMRCDGKFFDAYRILSQYVSLCQKHLGTAAHSSYFEAMSALVQEKLRQRW</sequence>
<feature type="region of interest" description="Disordered" evidence="4">
    <location>
        <begin position="1576"/>
        <end position="1604"/>
    </location>
</feature>
<feature type="region of interest" description="Disordered" evidence="4">
    <location>
        <begin position="1"/>
        <end position="22"/>
    </location>
</feature>
<dbReference type="Gene3D" id="3.40.50.150">
    <property type="entry name" value="Vaccinia Virus protein VP39"/>
    <property type="match status" value="1"/>
</dbReference>
<dbReference type="EMBL" id="CAMXCT020004535">
    <property type="protein sequence ID" value="CAL1162827.1"/>
    <property type="molecule type" value="Genomic_DNA"/>
</dbReference>
<evidence type="ECO:0000256" key="3">
    <source>
        <dbReference type="ARBA" id="ARBA00023136"/>
    </source>
</evidence>
<dbReference type="PROSITE" id="PS50275">
    <property type="entry name" value="SAC"/>
    <property type="match status" value="1"/>
</dbReference>
<feature type="region of interest" description="Disordered" evidence="4">
    <location>
        <begin position="509"/>
        <end position="531"/>
    </location>
</feature>
<feature type="compositionally biased region" description="Basic and acidic residues" evidence="4">
    <location>
        <begin position="1315"/>
        <end position="1331"/>
    </location>
</feature>
<feature type="compositionally biased region" description="Basic and acidic residues" evidence="4">
    <location>
        <begin position="1619"/>
        <end position="1629"/>
    </location>
</feature>
<dbReference type="GO" id="GO:0043813">
    <property type="term" value="F:phosphatidylinositol-3,5-bisphosphate 5-phosphatase activity"/>
    <property type="evidence" value="ECO:0007669"/>
    <property type="project" value="InterPro"/>
</dbReference>
<reference evidence="6" key="1">
    <citation type="submission" date="2022-10" db="EMBL/GenBank/DDBJ databases">
        <authorList>
            <person name="Chen Y."/>
            <person name="Dougan E. K."/>
            <person name="Chan C."/>
            <person name="Rhodes N."/>
            <person name="Thang M."/>
        </authorList>
    </citation>
    <scope>NUCLEOTIDE SEQUENCE</scope>
</reference>
<gene>
    <name evidence="6" type="ORF">C1SCF055_LOCUS34810</name>
</gene>
<feature type="compositionally biased region" description="Polar residues" evidence="4">
    <location>
        <begin position="1648"/>
        <end position="1663"/>
    </location>
</feature>
<dbReference type="GO" id="GO:0046856">
    <property type="term" value="P:phosphatidylinositol dephosphorylation"/>
    <property type="evidence" value="ECO:0007669"/>
    <property type="project" value="InterPro"/>
</dbReference>